<keyword evidence="6" id="KW-0677">Repeat</keyword>
<feature type="region of interest" description="Disordered" evidence="14">
    <location>
        <begin position="249"/>
        <end position="274"/>
    </location>
</feature>
<feature type="domain" description="EF-hand" evidence="15">
    <location>
        <begin position="131"/>
        <end position="167"/>
    </location>
</feature>
<evidence type="ECO:0000256" key="9">
    <source>
        <dbReference type="ARBA" id="ARBA00022989"/>
    </source>
</evidence>
<evidence type="ECO:0000256" key="5">
    <source>
        <dbReference type="ARBA" id="ARBA00022723"/>
    </source>
</evidence>
<feature type="compositionally biased region" description="Basic and acidic residues" evidence="14">
    <location>
        <begin position="23"/>
        <end position="37"/>
    </location>
</feature>
<keyword evidence="11 12" id="KW-0472">Membrane</keyword>
<dbReference type="EMBL" id="JARIHO010000001">
    <property type="protein sequence ID" value="KAJ7368373.1"/>
    <property type="molecule type" value="Genomic_DNA"/>
</dbReference>
<gene>
    <name evidence="16" type="ORF">DFH08DRAFT_24309</name>
</gene>
<dbReference type="SUPFAM" id="SSF103506">
    <property type="entry name" value="Mitochondrial carrier"/>
    <property type="match status" value="1"/>
</dbReference>
<feature type="region of interest" description="Disordered" evidence="14">
    <location>
        <begin position="1"/>
        <end position="37"/>
    </location>
</feature>
<dbReference type="CDD" id="cd00051">
    <property type="entry name" value="EFh"/>
    <property type="match status" value="1"/>
</dbReference>
<dbReference type="InterPro" id="IPR011992">
    <property type="entry name" value="EF-hand-dom_pair"/>
</dbReference>
<keyword evidence="7" id="KW-0999">Mitochondrion inner membrane</keyword>
<evidence type="ECO:0000256" key="8">
    <source>
        <dbReference type="ARBA" id="ARBA00022837"/>
    </source>
</evidence>
<dbReference type="Gene3D" id="1.10.238.10">
    <property type="entry name" value="EF-hand"/>
    <property type="match status" value="1"/>
</dbReference>
<dbReference type="InterPro" id="IPR023395">
    <property type="entry name" value="MCP_dom_sf"/>
</dbReference>
<keyword evidence="8" id="KW-0106">Calcium</keyword>
<evidence type="ECO:0000256" key="12">
    <source>
        <dbReference type="PROSITE-ProRule" id="PRU00282"/>
    </source>
</evidence>
<evidence type="ECO:0000256" key="4">
    <source>
        <dbReference type="ARBA" id="ARBA00022692"/>
    </source>
</evidence>
<proteinExistence type="inferred from homology"/>
<dbReference type="InterPro" id="IPR018108">
    <property type="entry name" value="MCP_transmembrane"/>
</dbReference>
<dbReference type="PRINTS" id="PR00926">
    <property type="entry name" value="MITOCARRIER"/>
</dbReference>
<dbReference type="Pfam" id="PF00153">
    <property type="entry name" value="Mito_carr"/>
    <property type="match status" value="3"/>
</dbReference>
<dbReference type="SUPFAM" id="SSF47473">
    <property type="entry name" value="EF-hand"/>
    <property type="match status" value="1"/>
</dbReference>
<evidence type="ECO:0000256" key="1">
    <source>
        <dbReference type="ARBA" id="ARBA00004448"/>
    </source>
</evidence>
<evidence type="ECO:0000256" key="6">
    <source>
        <dbReference type="ARBA" id="ARBA00022737"/>
    </source>
</evidence>
<feature type="repeat" description="Solcar" evidence="12">
    <location>
        <begin position="502"/>
        <end position="591"/>
    </location>
</feature>
<dbReference type="InterPro" id="IPR002067">
    <property type="entry name" value="MCP"/>
</dbReference>
<comment type="caution">
    <text evidence="16">The sequence shown here is derived from an EMBL/GenBank/DDBJ whole genome shotgun (WGS) entry which is preliminary data.</text>
</comment>
<keyword evidence="9" id="KW-1133">Transmembrane helix</keyword>
<accession>A0AAD7AV69</accession>
<dbReference type="GO" id="GO:0055085">
    <property type="term" value="P:transmembrane transport"/>
    <property type="evidence" value="ECO:0007669"/>
    <property type="project" value="InterPro"/>
</dbReference>
<dbReference type="PROSITE" id="PS50920">
    <property type="entry name" value="SOLCAR"/>
    <property type="match status" value="3"/>
</dbReference>
<evidence type="ECO:0000256" key="11">
    <source>
        <dbReference type="ARBA" id="ARBA00023136"/>
    </source>
</evidence>
<dbReference type="InterPro" id="IPR002048">
    <property type="entry name" value="EF_hand_dom"/>
</dbReference>
<dbReference type="FunFam" id="1.50.40.10:FF:000016">
    <property type="entry name" value="Solute carrier family 25 member 23"/>
    <property type="match status" value="1"/>
</dbReference>
<dbReference type="GO" id="GO:0005509">
    <property type="term" value="F:calcium ion binding"/>
    <property type="evidence" value="ECO:0007669"/>
    <property type="project" value="InterPro"/>
</dbReference>
<dbReference type="Gene3D" id="1.50.40.10">
    <property type="entry name" value="Mitochondrial carrier domain"/>
    <property type="match status" value="1"/>
</dbReference>
<evidence type="ECO:0000256" key="14">
    <source>
        <dbReference type="SAM" id="MobiDB-lite"/>
    </source>
</evidence>
<keyword evidence="10" id="KW-0496">Mitochondrion</keyword>
<dbReference type="PROSITE" id="PS00018">
    <property type="entry name" value="EF_HAND_1"/>
    <property type="match status" value="1"/>
</dbReference>
<name>A0AAD7AV69_9AGAR</name>
<sequence length="594" mass="65325">MGEQDKEQAQTGREIFDATDSGAEDRPFIPKLRSDTLPKRVPRTLEEFRQDEGRENRKRRLREVWRQLDGAKKSLPAVGTANTDAGITPEAAQRLITMYENELLRKCGGHSSSTSPMGGIEWKEFKSYAMAKETELWGIFHDELDLDGNGHLDANELSAALTKVGITLSMAKLSEFMTFLTASPHSRSINFAEFRDFLLLLPMRASPAEIYRYYEMRRYLGDDARGPARVTMEGDVSLSAEDRPTIHLKAEASNAQMDTGHTQGESEEEEEDPHAHEWLEGHTALRFLLAGGVAGAVSRTCTAPFDRLKIFLITRPPDLGGTHITPKPSIGGAKVIASAVARIYAEGGILAFWTGNGLSVAKIMPESAIKFFSYESSKRAFAKYWDKVDDSRDISGVSRFLSGGIGGITSQLSIYPIETLKTQMMSSAGGLKAKEGVDALQKHGQTKLVAAARHLWALGGFRAYYRGLTIGLVGVFPYSAIDMSTFEALKLAYLRSTGKDEPGVLALLAFGSISGSVGATSVYPLNMVRTRLQASGSTGHPQKYTGVWDVTTKTWERDGWRGFYRGLFPTLAKVVPAVSISYVVYEHSKRRLGV</sequence>
<dbReference type="PROSITE" id="PS50222">
    <property type="entry name" value="EF_HAND_2"/>
    <property type="match status" value="1"/>
</dbReference>
<evidence type="ECO:0000256" key="2">
    <source>
        <dbReference type="ARBA" id="ARBA00006375"/>
    </source>
</evidence>
<evidence type="ECO:0000256" key="13">
    <source>
        <dbReference type="RuleBase" id="RU000488"/>
    </source>
</evidence>
<comment type="similarity">
    <text evidence="2 13">Belongs to the mitochondrial carrier (TC 2.A.29) family.</text>
</comment>
<keyword evidence="5" id="KW-0479">Metal-binding</keyword>
<reference evidence="16" key="1">
    <citation type="submission" date="2023-03" db="EMBL/GenBank/DDBJ databases">
        <title>Massive genome expansion in bonnet fungi (Mycena s.s.) driven by repeated elements and novel gene families across ecological guilds.</title>
        <authorList>
            <consortium name="Lawrence Berkeley National Laboratory"/>
            <person name="Harder C.B."/>
            <person name="Miyauchi S."/>
            <person name="Viragh M."/>
            <person name="Kuo A."/>
            <person name="Thoen E."/>
            <person name="Andreopoulos B."/>
            <person name="Lu D."/>
            <person name="Skrede I."/>
            <person name="Drula E."/>
            <person name="Henrissat B."/>
            <person name="Morin E."/>
            <person name="Kohler A."/>
            <person name="Barry K."/>
            <person name="LaButti K."/>
            <person name="Morin E."/>
            <person name="Salamov A."/>
            <person name="Lipzen A."/>
            <person name="Mereny Z."/>
            <person name="Hegedus B."/>
            <person name="Baldrian P."/>
            <person name="Stursova M."/>
            <person name="Weitz H."/>
            <person name="Taylor A."/>
            <person name="Grigoriev I.V."/>
            <person name="Nagy L.G."/>
            <person name="Martin F."/>
            <person name="Kauserud H."/>
        </authorList>
    </citation>
    <scope>NUCLEOTIDE SEQUENCE</scope>
    <source>
        <strain evidence="16">CBHHK002</strain>
    </source>
</reference>
<dbReference type="Proteomes" id="UP001218218">
    <property type="component" value="Unassembled WGS sequence"/>
</dbReference>
<comment type="subcellular location">
    <subcellularLocation>
        <location evidence="1">Mitochondrion inner membrane</location>
        <topology evidence="1">Multi-pass membrane protein</topology>
    </subcellularLocation>
</comment>
<evidence type="ECO:0000313" key="16">
    <source>
        <dbReference type="EMBL" id="KAJ7368373.1"/>
    </source>
</evidence>
<feature type="repeat" description="Solcar" evidence="12">
    <location>
        <begin position="282"/>
        <end position="380"/>
    </location>
</feature>
<keyword evidence="3 13" id="KW-0813">Transport</keyword>
<dbReference type="PANTHER" id="PTHR24089">
    <property type="entry name" value="SOLUTE CARRIER FAMILY 25"/>
    <property type="match status" value="1"/>
</dbReference>
<evidence type="ECO:0000256" key="7">
    <source>
        <dbReference type="ARBA" id="ARBA00022792"/>
    </source>
</evidence>
<feature type="repeat" description="Solcar" evidence="12">
    <location>
        <begin position="394"/>
        <end position="492"/>
    </location>
</feature>
<evidence type="ECO:0000259" key="15">
    <source>
        <dbReference type="PROSITE" id="PS50222"/>
    </source>
</evidence>
<keyword evidence="17" id="KW-1185">Reference proteome</keyword>
<dbReference type="AlphaFoldDB" id="A0AAD7AV69"/>
<organism evidence="16 17">
    <name type="scientific">Mycena albidolilacea</name>
    <dbReference type="NCBI Taxonomy" id="1033008"/>
    <lineage>
        <taxon>Eukaryota</taxon>
        <taxon>Fungi</taxon>
        <taxon>Dikarya</taxon>
        <taxon>Basidiomycota</taxon>
        <taxon>Agaricomycotina</taxon>
        <taxon>Agaricomycetes</taxon>
        <taxon>Agaricomycetidae</taxon>
        <taxon>Agaricales</taxon>
        <taxon>Marasmiineae</taxon>
        <taxon>Mycenaceae</taxon>
        <taxon>Mycena</taxon>
    </lineage>
</organism>
<evidence type="ECO:0000256" key="10">
    <source>
        <dbReference type="ARBA" id="ARBA00023128"/>
    </source>
</evidence>
<keyword evidence="4 12" id="KW-0812">Transmembrane</keyword>
<protein>
    <submittedName>
        <fullName evidence="16">Mitochondrial carrier</fullName>
    </submittedName>
</protein>
<evidence type="ECO:0000313" key="17">
    <source>
        <dbReference type="Proteomes" id="UP001218218"/>
    </source>
</evidence>
<dbReference type="GO" id="GO:0005743">
    <property type="term" value="C:mitochondrial inner membrane"/>
    <property type="evidence" value="ECO:0007669"/>
    <property type="project" value="UniProtKB-SubCell"/>
</dbReference>
<dbReference type="InterPro" id="IPR018247">
    <property type="entry name" value="EF_Hand_1_Ca_BS"/>
</dbReference>
<evidence type="ECO:0000256" key="3">
    <source>
        <dbReference type="ARBA" id="ARBA00022448"/>
    </source>
</evidence>